<dbReference type="AlphaFoldDB" id="A0AAE3D3T2"/>
<feature type="transmembrane region" description="Helical" evidence="1">
    <location>
        <begin position="70"/>
        <end position="89"/>
    </location>
</feature>
<proteinExistence type="predicted"/>
<dbReference type="EMBL" id="JAICBX010000005">
    <property type="protein sequence ID" value="MBW8640176.1"/>
    <property type="molecule type" value="Genomic_DNA"/>
</dbReference>
<sequence length="200" mass="19710">MNISLPTKLQLSSIVFLCALASNPALAHEGAGVVGGFASGFMHPILGWDHVAAMVAVGLWGAFLGAPGIWLLPIVFPLVMAVGGAMGVAGAPLPAVETGIAASAVVLGIMVALGARPPLWVAAIIVGAFAIFHGHAHGTELPVAADAVSYAVGFVIGTGLLHLAGIALGMTTRWEAGKVAVRAAGGAIAVAGLAFLTGVA</sequence>
<dbReference type="Pfam" id="PF04955">
    <property type="entry name" value="HupE_UreJ"/>
    <property type="match status" value="1"/>
</dbReference>
<organism evidence="3 4">
    <name type="scientific">Flavimaribacter sediminis</name>
    <dbReference type="NCBI Taxonomy" id="2865987"/>
    <lineage>
        <taxon>Bacteria</taxon>
        <taxon>Pseudomonadati</taxon>
        <taxon>Pseudomonadota</taxon>
        <taxon>Alphaproteobacteria</taxon>
        <taxon>Hyphomicrobiales</taxon>
        <taxon>Rhizobiaceae</taxon>
        <taxon>Flavimaribacter</taxon>
    </lineage>
</organism>
<dbReference type="InterPro" id="IPR007038">
    <property type="entry name" value="HupE_UreJ"/>
</dbReference>
<keyword evidence="1" id="KW-0472">Membrane</keyword>
<feature type="chain" id="PRO_5041918995" evidence="2">
    <location>
        <begin position="28"/>
        <end position="200"/>
    </location>
</feature>
<comment type="caution">
    <text evidence="3">The sequence shown here is derived from an EMBL/GenBank/DDBJ whole genome shotgun (WGS) entry which is preliminary data.</text>
</comment>
<dbReference type="Proteomes" id="UP001196509">
    <property type="component" value="Unassembled WGS sequence"/>
</dbReference>
<name>A0AAE3D3T2_9HYPH</name>
<accession>A0AAE3D3T2</accession>
<keyword evidence="2" id="KW-0732">Signal</keyword>
<evidence type="ECO:0000313" key="3">
    <source>
        <dbReference type="EMBL" id="MBW8640176.1"/>
    </source>
</evidence>
<reference evidence="3" key="1">
    <citation type="submission" date="2021-08" db="EMBL/GenBank/DDBJ databases">
        <title>Hoeflea bacterium WL0058 sp. nov., isolated from the sediment.</title>
        <authorList>
            <person name="Wang L."/>
            <person name="Zhang D."/>
        </authorList>
    </citation>
    <scope>NUCLEOTIDE SEQUENCE</scope>
    <source>
        <strain evidence="3">WL0058</strain>
    </source>
</reference>
<feature type="transmembrane region" description="Helical" evidence="1">
    <location>
        <begin position="119"/>
        <end position="136"/>
    </location>
</feature>
<gene>
    <name evidence="3" type="ORF">K1W69_23475</name>
</gene>
<feature type="transmembrane region" description="Helical" evidence="1">
    <location>
        <begin position="148"/>
        <end position="168"/>
    </location>
</feature>
<keyword evidence="4" id="KW-1185">Reference proteome</keyword>
<keyword evidence="1" id="KW-1133">Transmembrane helix</keyword>
<feature type="transmembrane region" description="Helical" evidence="1">
    <location>
        <begin position="180"/>
        <end position="199"/>
    </location>
</feature>
<evidence type="ECO:0000256" key="1">
    <source>
        <dbReference type="SAM" id="Phobius"/>
    </source>
</evidence>
<evidence type="ECO:0000313" key="4">
    <source>
        <dbReference type="Proteomes" id="UP001196509"/>
    </source>
</evidence>
<feature type="transmembrane region" description="Helical" evidence="1">
    <location>
        <begin position="95"/>
        <end position="112"/>
    </location>
</feature>
<keyword evidence="1" id="KW-0812">Transmembrane</keyword>
<feature type="signal peptide" evidence="2">
    <location>
        <begin position="1"/>
        <end position="27"/>
    </location>
</feature>
<evidence type="ECO:0000256" key="2">
    <source>
        <dbReference type="SAM" id="SignalP"/>
    </source>
</evidence>
<feature type="transmembrane region" description="Helical" evidence="1">
    <location>
        <begin position="43"/>
        <end position="63"/>
    </location>
</feature>
<dbReference type="PIRSF" id="PIRSF016919">
    <property type="entry name" value="HupE_UreJ"/>
    <property type="match status" value="1"/>
</dbReference>
<protein>
    <submittedName>
        <fullName evidence="3">HupE/UreJ family protein</fullName>
    </submittedName>
</protein>
<dbReference type="RefSeq" id="WP_220230891.1">
    <property type="nucleotide sequence ID" value="NZ_JAICBX010000005.1"/>
</dbReference>